<accession>A0A812KSF4</accession>
<gene>
    <name evidence="1" type="primary">Nsun2</name>
    <name evidence="1" type="ORF">SNAT2548_LOCUS9677</name>
</gene>
<comment type="caution">
    <text evidence="1">The sequence shown here is derived from an EMBL/GenBank/DDBJ whole genome shotgun (WGS) entry which is preliminary data.</text>
</comment>
<evidence type="ECO:0000313" key="1">
    <source>
        <dbReference type="EMBL" id="CAE7232901.1"/>
    </source>
</evidence>
<organism evidence="1 2">
    <name type="scientific">Symbiodinium natans</name>
    <dbReference type="NCBI Taxonomy" id="878477"/>
    <lineage>
        <taxon>Eukaryota</taxon>
        <taxon>Sar</taxon>
        <taxon>Alveolata</taxon>
        <taxon>Dinophyceae</taxon>
        <taxon>Suessiales</taxon>
        <taxon>Symbiodiniaceae</taxon>
        <taxon>Symbiodinium</taxon>
    </lineage>
</organism>
<keyword evidence="2" id="KW-1185">Reference proteome</keyword>
<dbReference type="OrthoDB" id="442462at2759"/>
<sequence>MPSRANIPPAVHGGPAICPANTLLRPHALHAPAFAICVTSARTAAQLVARAEPQACTEAEMDGGRGLIVSPWKGGKVAGLAHNLVVRSWLTHLHSGCYACASQCDLAPLPSAQAMKEISTTVTGGDDLRELCTALEAEIAQASQAFTAQVQRVLAEAEQSARAIGAAAPGQSLRACGLWVEQEKRRKEKQGLPSDRAMPSVDWAEERAQYLATTRAMEAKFAQLTKLRRLLQAKYNAARRKIHAGRY</sequence>
<dbReference type="Proteomes" id="UP000604046">
    <property type="component" value="Unassembled WGS sequence"/>
</dbReference>
<evidence type="ECO:0000313" key="2">
    <source>
        <dbReference type="Proteomes" id="UP000604046"/>
    </source>
</evidence>
<proteinExistence type="predicted"/>
<reference evidence="1" key="1">
    <citation type="submission" date="2021-02" db="EMBL/GenBank/DDBJ databases">
        <authorList>
            <person name="Dougan E. K."/>
            <person name="Rhodes N."/>
            <person name="Thang M."/>
            <person name="Chan C."/>
        </authorList>
    </citation>
    <scope>NUCLEOTIDE SEQUENCE</scope>
</reference>
<name>A0A812KSF4_9DINO</name>
<protein>
    <submittedName>
        <fullName evidence="1">Nsun2 protein</fullName>
    </submittedName>
</protein>
<dbReference type="AlphaFoldDB" id="A0A812KSF4"/>
<dbReference type="EMBL" id="CAJNDS010000772">
    <property type="protein sequence ID" value="CAE7232901.1"/>
    <property type="molecule type" value="Genomic_DNA"/>
</dbReference>